<dbReference type="EMBL" id="KV424338">
    <property type="protein sequence ID" value="KZT46452.1"/>
    <property type="molecule type" value="Genomic_DNA"/>
</dbReference>
<name>A0A166LBU5_9BASI</name>
<accession>A0A166LBU5</accession>
<keyword evidence="3" id="KW-1185">Reference proteome</keyword>
<dbReference type="Proteomes" id="UP000076842">
    <property type="component" value="Unassembled WGS sequence"/>
</dbReference>
<dbReference type="AlphaFoldDB" id="A0A166LBU5"/>
<feature type="region of interest" description="Disordered" evidence="1">
    <location>
        <begin position="184"/>
        <end position="215"/>
    </location>
</feature>
<organism evidence="2 3">
    <name type="scientific">Calocera cornea HHB12733</name>
    <dbReference type="NCBI Taxonomy" id="1353952"/>
    <lineage>
        <taxon>Eukaryota</taxon>
        <taxon>Fungi</taxon>
        <taxon>Dikarya</taxon>
        <taxon>Basidiomycota</taxon>
        <taxon>Agaricomycotina</taxon>
        <taxon>Dacrymycetes</taxon>
        <taxon>Dacrymycetales</taxon>
        <taxon>Dacrymycetaceae</taxon>
        <taxon>Calocera</taxon>
    </lineage>
</organism>
<reference evidence="2 3" key="1">
    <citation type="journal article" date="2016" name="Mol. Biol. Evol.">
        <title>Comparative Genomics of Early-Diverging Mushroom-Forming Fungi Provides Insights into the Origins of Lignocellulose Decay Capabilities.</title>
        <authorList>
            <person name="Nagy L.G."/>
            <person name="Riley R."/>
            <person name="Tritt A."/>
            <person name="Adam C."/>
            <person name="Daum C."/>
            <person name="Floudas D."/>
            <person name="Sun H."/>
            <person name="Yadav J.S."/>
            <person name="Pangilinan J."/>
            <person name="Larsson K.H."/>
            <person name="Matsuura K."/>
            <person name="Barry K."/>
            <person name="Labutti K."/>
            <person name="Kuo R."/>
            <person name="Ohm R.A."/>
            <person name="Bhattacharya S.S."/>
            <person name="Shirouzu T."/>
            <person name="Yoshinaga Y."/>
            <person name="Martin F.M."/>
            <person name="Grigoriev I.V."/>
            <person name="Hibbett D.S."/>
        </authorList>
    </citation>
    <scope>NUCLEOTIDE SEQUENCE [LARGE SCALE GENOMIC DNA]</scope>
    <source>
        <strain evidence="2 3">HHB12733</strain>
    </source>
</reference>
<gene>
    <name evidence="2" type="ORF">CALCODRAFT_513607</name>
</gene>
<protein>
    <submittedName>
        <fullName evidence="2">Uncharacterized protein</fullName>
    </submittedName>
</protein>
<evidence type="ECO:0000256" key="1">
    <source>
        <dbReference type="SAM" id="MobiDB-lite"/>
    </source>
</evidence>
<evidence type="ECO:0000313" key="2">
    <source>
        <dbReference type="EMBL" id="KZT46452.1"/>
    </source>
</evidence>
<dbReference type="InParanoid" id="A0A166LBU5"/>
<proteinExistence type="predicted"/>
<evidence type="ECO:0000313" key="3">
    <source>
        <dbReference type="Proteomes" id="UP000076842"/>
    </source>
</evidence>
<sequence>MMQIMQRVMYFSRSRVDGFKLLTAPWKGSLGYTLLDIPTLSSINLLQYQMTKGRKRAVWKQPVRESHLMTRTIEVDIASVNANRVLGDSKSPLKCDTSGDIEDIRVHDFVAPHSNLVHPNEHPEYVTDTHLRLKDTQGSGTEPNLVHPSEHPEYVSNTHLRLNDAPGSGTDPNVIHSSEHQTYLTNDSDTESLLSGSSSDTEDHQEYPTAGDSDENRFRLVLADELRAGFRVVTNRGSPADFERMKHMDPRLNLLIHGFKDHRDKTGVVPEGQRVDLWAAWVHARDFAQNELRKRRHLVIQALHVTYNDFLDALAPPAYDEAVLPPYPSEQAGTVQPHNEPNASLAVHNADPVNIVEPDAEPLFQPGQLGWSTTTQAFIDGLSNVFAAGRVGCIDTPPKLSWLDHAYRIFQGMTMYG</sequence>